<evidence type="ECO:0000313" key="2">
    <source>
        <dbReference type="Proteomes" id="UP001239111"/>
    </source>
</evidence>
<proteinExistence type="predicted"/>
<reference evidence="1" key="1">
    <citation type="submission" date="2023-04" db="EMBL/GenBank/DDBJ databases">
        <title>A chromosome-level genome assembly of the parasitoid wasp Eretmocerus hayati.</title>
        <authorList>
            <person name="Zhong Y."/>
            <person name="Liu S."/>
            <person name="Liu Y."/>
        </authorList>
    </citation>
    <scope>NUCLEOTIDE SEQUENCE</scope>
    <source>
        <strain evidence="1">ZJU_SS_LIU_2023</strain>
    </source>
</reference>
<keyword evidence="2" id="KW-1185">Reference proteome</keyword>
<sequence length="208" mass="23057">MSRGAFIVFEGLDRAGKSTQVSMLLQALKDRSIPAQKQVFPDRTTAIGGIINDYLAKKVELPSEAVHLLFSANRWECKNSIQESLEKGTTLVVDRYAASGAAYSSVTTGRPLEWCRAPDQGLPAPDLVLFLEVSPEAQKTRPDWGGERFERDETQSKVAKSFRQLATSNWVFVDAGRTKEEVHQDVLDFALKAIEACKQQPIGKLDES</sequence>
<dbReference type="EMBL" id="CM056742">
    <property type="protein sequence ID" value="KAJ8680861.1"/>
    <property type="molecule type" value="Genomic_DNA"/>
</dbReference>
<name>A0ACC2PDH9_9HYME</name>
<gene>
    <name evidence="1" type="ORF">QAD02_016648</name>
</gene>
<accession>A0ACC2PDH9</accession>
<dbReference type="Proteomes" id="UP001239111">
    <property type="component" value="Chromosome 2"/>
</dbReference>
<evidence type="ECO:0000313" key="1">
    <source>
        <dbReference type="EMBL" id="KAJ8680861.1"/>
    </source>
</evidence>
<organism evidence="1 2">
    <name type="scientific">Eretmocerus hayati</name>
    <dbReference type="NCBI Taxonomy" id="131215"/>
    <lineage>
        <taxon>Eukaryota</taxon>
        <taxon>Metazoa</taxon>
        <taxon>Ecdysozoa</taxon>
        <taxon>Arthropoda</taxon>
        <taxon>Hexapoda</taxon>
        <taxon>Insecta</taxon>
        <taxon>Pterygota</taxon>
        <taxon>Neoptera</taxon>
        <taxon>Endopterygota</taxon>
        <taxon>Hymenoptera</taxon>
        <taxon>Apocrita</taxon>
        <taxon>Proctotrupomorpha</taxon>
        <taxon>Chalcidoidea</taxon>
        <taxon>Aphelinidae</taxon>
        <taxon>Aphelininae</taxon>
        <taxon>Eretmocerus</taxon>
    </lineage>
</organism>
<protein>
    <submittedName>
        <fullName evidence="1">Uncharacterized protein</fullName>
    </submittedName>
</protein>
<comment type="caution">
    <text evidence="1">The sequence shown here is derived from an EMBL/GenBank/DDBJ whole genome shotgun (WGS) entry which is preliminary data.</text>
</comment>